<sequence length="463" mass="48618">MSTMRPQEAVERALELSRTDDCVVIADESSTANLRWAGNTLTTNGVTRSNRLTVIALRGTAEGVAAGVVSRAAVGAGDVEELVRAAEAVAAGNEPAEDAAPLVSGTAPGTRWDDDPAETGIGVFTGVAPALGEAFAAAEAAGRRLYGFANHMVTSTFLGTSAGLRLRHDQPTGLLELNAKDERGGSAWAGVGTRDFTDVDVPGVAADLARRLDWGARRVDLPAGRYETILPPSAVADLMIYLYWSAGAQDAHDGSTVFSAPGGGTRVGEKLASLPVRLSSDPAAPGLECAPFVIAHASSREASVFDNGLALSATDWIADGTLTALTQTRRSAERTGLPLTPGIDNLVMSGGRDGGASLEDMVARTERGLLLTCLWYIREVDPQRLLLTGLTRDGVYLVENGEVVGAVNNFRFNESPVDLLSRLTEVGATAPTLPREWSDYFTRAAMPPVRVGDFHMSTVSQAT</sequence>
<dbReference type="EMBL" id="BAAAZG010000012">
    <property type="protein sequence ID" value="GAA4067876.1"/>
    <property type="molecule type" value="Genomic_DNA"/>
</dbReference>
<gene>
    <name evidence="2" type="ORF">GCM10022214_23370</name>
</gene>
<organism evidence="2 3">
    <name type="scientific">Actinomadura miaoliensis</name>
    <dbReference type="NCBI Taxonomy" id="430685"/>
    <lineage>
        <taxon>Bacteria</taxon>
        <taxon>Bacillati</taxon>
        <taxon>Actinomycetota</taxon>
        <taxon>Actinomycetes</taxon>
        <taxon>Streptosporangiales</taxon>
        <taxon>Thermomonosporaceae</taxon>
        <taxon>Actinomadura</taxon>
    </lineage>
</organism>
<protein>
    <submittedName>
        <fullName evidence="2">Metallopeptidase TldD-related protein</fullName>
    </submittedName>
</protein>
<proteinExistence type="predicted"/>
<feature type="domain" description="Metalloprotease TldD/E C-terminal" evidence="1">
    <location>
        <begin position="224"/>
        <end position="457"/>
    </location>
</feature>
<dbReference type="InterPro" id="IPR036059">
    <property type="entry name" value="TldD/PmbA_sf"/>
</dbReference>
<reference evidence="3" key="1">
    <citation type="journal article" date="2019" name="Int. J. Syst. Evol. Microbiol.">
        <title>The Global Catalogue of Microorganisms (GCM) 10K type strain sequencing project: providing services to taxonomists for standard genome sequencing and annotation.</title>
        <authorList>
            <consortium name="The Broad Institute Genomics Platform"/>
            <consortium name="The Broad Institute Genome Sequencing Center for Infectious Disease"/>
            <person name="Wu L."/>
            <person name="Ma J."/>
        </authorList>
    </citation>
    <scope>NUCLEOTIDE SEQUENCE [LARGE SCALE GENOMIC DNA]</scope>
    <source>
        <strain evidence="3">JCM 16702</strain>
    </source>
</reference>
<dbReference type="Pfam" id="PF19289">
    <property type="entry name" value="PmbA_TldD_3rd"/>
    <property type="match status" value="1"/>
</dbReference>
<dbReference type="InterPro" id="IPR045569">
    <property type="entry name" value="Metalloprtase-TldD/E_C"/>
</dbReference>
<evidence type="ECO:0000259" key="1">
    <source>
        <dbReference type="Pfam" id="PF19289"/>
    </source>
</evidence>
<dbReference type="Proteomes" id="UP001500683">
    <property type="component" value="Unassembled WGS sequence"/>
</dbReference>
<evidence type="ECO:0000313" key="3">
    <source>
        <dbReference type="Proteomes" id="UP001500683"/>
    </source>
</evidence>
<dbReference type="PANTHER" id="PTHR43666:SF1">
    <property type="entry name" value="CONSERVED PROTEIN"/>
    <property type="match status" value="1"/>
</dbReference>
<comment type="caution">
    <text evidence="2">The sequence shown here is derived from an EMBL/GenBank/DDBJ whole genome shotgun (WGS) entry which is preliminary data.</text>
</comment>
<evidence type="ECO:0000313" key="2">
    <source>
        <dbReference type="EMBL" id="GAA4067876.1"/>
    </source>
</evidence>
<name>A0ABP7VJ12_9ACTN</name>
<dbReference type="PANTHER" id="PTHR43666">
    <property type="entry name" value="TLDD PROTEIN"/>
    <property type="match status" value="1"/>
</dbReference>
<dbReference type="SUPFAM" id="SSF111283">
    <property type="entry name" value="Putative modulator of DNA gyrase, PmbA/TldD"/>
    <property type="match status" value="1"/>
</dbReference>
<accession>A0ABP7VJ12</accession>
<dbReference type="Gene3D" id="3.30.2290.10">
    <property type="entry name" value="PmbA/TldD superfamily"/>
    <property type="match status" value="1"/>
</dbReference>
<keyword evidence="3" id="KW-1185">Reference proteome</keyword>
<dbReference type="InterPro" id="IPR035068">
    <property type="entry name" value="TldD/PmbA_N"/>
</dbReference>